<feature type="domain" description="DOMON" evidence="10">
    <location>
        <begin position="32"/>
        <end position="155"/>
    </location>
</feature>
<evidence type="ECO:0000256" key="6">
    <source>
        <dbReference type="ARBA" id="ARBA00022989"/>
    </source>
</evidence>
<dbReference type="CDD" id="cd08760">
    <property type="entry name" value="Cyt_b561_FRRS1_like"/>
    <property type="match status" value="1"/>
</dbReference>
<feature type="transmembrane region" description="Helical" evidence="9">
    <location>
        <begin position="270"/>
        <end position="294"/>
    </location>
</feature>
<name>A0A9Q0Q5B6_SALPP</name>
<dbReference type="EMBL" id="JAPFFK010000017">
    <property type="protein sequence ID" value="KAJ6700345.1"/>
    <property type="molecule type" value="Genomic_DNA"/>
</dbReference>
<dbReference type="Gene3D" id="1.20.120.1770">
    <property type="match status" value="1"/>
</dbReference>
<keyword evidence="4" id="KW-0732">Signal</keyword>
<dbReference type="Pfam" id="PF04526">
    <property type="entry name" value="DUF568"/>
    <property type="match status" value="1"/>
</dbReference>
<evidence type="ECO:0000256" key="1">
    <source>
        <dbReference type="ARBA" id="ARBA00004370"/>
    </source>
</evidence>
<comment type="caution">
    <text evidence="12">The sequence shown here is derived from an EMBL/GenBank/DDBJ whole genome shotgun (WGS) entry which is preliminary data.</text>
</comment>
<proteinExistence type="predicted"/>
<dbReference type="Pfam" id="PF03188">
    <property type="entry name" value="Cytochrom_B561"/>
    <property type="match status" value="1"/>
</dbReference>
<keyword evidence="3 9" id="KW-0812">Transmembrane</keyword>
<evidence type="ECO:0000256" key="2">
    <source>
        <dbReference type="ARBA" id="ARBA00022448"/>
    </source>
</evidence>
<evidence type="ECO:0000259" key="10">
    <source>
        <dbReference type="PROSITE" id="PS50836"/>
    </source>
</evidence>
<comment type="subcellular location">
    <subcellularLocation>
        <location evidence="1">Membrane</location>
    </subcellularLocation>
</comment>
<reference evidence="12" key="2">
    <citation type="journal article" date="2023" name="Int. J. Mol. Sci.">
        <title>De Novo Assembly and Annotation of 11 Diverse Shrub Willow (Salix) Genomes Reveals Novel Gene Organization in Sex-Linked Regions.</title>
        <authorList>
            <person name="Hyden B."/>
            <person name="Feng K."/>
            <person name="Yates T.B."/>
            <person name="Jawdy S."/>
            <person name="Cereghino C."/>
            <person name="Smart L.B."/>
            <person name="Muchero W."/>
        </authorList>
    </citation>
    <scope>NUCLEOTIDE SEQUENCE</scope>
    <source>
        <tissue evidence="12">Shoot tip</tissue>
    </source>
</reference>
<dbReference type="PANTHER" id="PTHR23130">
    <property type="entry name" value="CYTOCHROME B561 AND DOMON DOMAIN-CONTAINING PROTEIN"/>
    <property type="match status" value="1"/>
</dbReference>
<dbReference type="SMART" id="SM00665">
    <property type="entry name" value="B561"/>
    <property type="match status" value="1"/>
</dbReference>
<dbReference type="OrthoDB" id="2419613at2759"/>
<keyword evidence="8" id="KW-0408">Iron</keyword>
<feature type="transmembrane region" description="Helical" evidence="9">
    <location>
        <begin position="206"/>
        <end position="223"/>
    </location>
</feature>
<dbReference type="InterPro" id="IPR045265">
    <property type="entry name" value="AIR12_DOMON"/>
</dbReference>
<keyword evidence="8" id="KW-0479">Metal-binding</keyword>
<evidence type="ECO:0000259" key="11">
    <source>
        <dbReference type="PROSITE" id="PS50939"/>
    </source>
</evidence>
<dbReference type="InterPro" id="IPR005018">
    <property type="entry name" value="DOMON_domain"/>
</dbReference>
<dbReference type="AlphaFoldDB" id="A0A9Q0Q5B6"/>
<feature type="binding site" description="axial binding residue" evidence="8">
    <location>
        <position position="239"/>
    </location>
    <ligand>
        <name>heme b</name>
        <dbReference type="ChEBI" id="CHEBI:60344"/>
        <label>1</label>
    </ligand>
    <ligandPart>
        <name>Fe</name>
        <dbReference type="ChEBI" id="CHEBI:18248"/>
    </ligandPart>
</feature>
<organism evidence="12 13">
    <name type="scientific">Salix purpurea</name>
    <name type="common">Purple osier willow</name>
    <dbReference type="NCBI Taxonomy" id="77065"/>
    <lineage>
        <taxon>Eukaryota</taxon>
        <taxon>Viridiplantae</taxon>
        <taxon>Streptophyta</taxon>
        <taxon>Embryophyta</taxon>
        <taxon>Tracheophyta</taxon>
        <taxon>Spermatophyta</taxon>
        <taxon>Magnoliopsida</taxon>
        <taxon>eudicotyledons</taxon>
        <taxon>Gunneridae</taxon>
        <taxon>Pentapetalae</taxon>
        <taxon>rosids</taxon>
        <taxon>fabids</taxon>
        <taxon>Malpighiales</taxon>
        <taxon>Salicaceae</taxon>
        <taxon>Saliceae</taxon>
        <taxon>Salix</taxon>
    </lineage>
</organism>
<feature type="domain" description="Cytochrome b561" evidence="11">
    <location>
        <begin position="84"/>
        <end position="294"/>
    </location>
</feature>
<reference evidence="12" key="1">
    <citation type="submission" date="2022-11" db="EMBL/GenBank/DDBJ databases">
        <authorList>
            <person name="Hyden B.L."/>
            <person name="Feng K."/>
            <person name="Yates T."/>
            <person name="Jawdy S."/>
            <person name="Smart L.B."/>
            <person name="Muchero W."/>
        </authorList>
    </citation>
    <scope>NUCLEOTIDE SEQUENCE</scope>
    <source>
        <tissue evidence="12">Shoot tip</tissue>
    </source>
</reference>
<evidence type="ECO:0000256" key="4">
    <source>
        <dbReference type="ARBA" id="ARBA00022729"/>
    </source>
</evidence>
<feature type="transmembrane region" description="Helical" evidence="9">
    <location>
        <begin position="165"/>
        <end position="186"/>
    </location>
</feature>
<dbReference type="PIRSF" id="PIRSF037471">
    <property type="entry name" value="UCP037471"/>
    <property type="match status" value="1"/>
</dbReference>
<gene>
    <name evidence="12" type="ORF">OIU79_013391</name>
</gene>
<keyword evidence="2" id="KW-0813">Transport</keyword>
<keyword evidence="5" id="KW-0249">Electron transport</keyword>
<evidence type="ECO:0000256" key="9">
    <source>
        <dbReference type="SAM" id="Phobius"/>
    </source>
</evidence>
<keyword evidence="13" id="KW-1185">Reference proteome</keyword>
<dbReference type="GO" id="GO:0046872">
    <property type="term" value="F:metal ion binding"/>
    <property type="evidence" value="ECO:0007669"/>
    <property type="project" value="UniProtKB-KW"/>
</dbReference>
<feature type="binding site" description="axial binding residue" evidence="8">
    <location>
        <position position="203"/>
    </location>
    <ligand>
        <name>heme b</name>
        <dbReference type="ChEBI" id="CHEBI:60344"/>
        <label>1</label>
    </ligand>
    <ligandPart>
        <name>Fe</name>
        <dbReference type="ChEBI" id="CHEBI:18248"/>
    </ligandPart>
</feature>
<dbReference type="InterPro" id="IPR006593">
    <property type="entry name" value="Cyt_b561/ferric_Rdtase_TM"/>
</dbReference>
<feature type="transmembrane region" description="Helical" evidence="9">
    <location>
        <begin position="235"/>
        <end position="258"/>
    </location>
</feature>
<dbReference type="GO" id="GO:0016020">
    <property type="term" value="C:membrane"/>
    <property type="evidence" value="ECO:0007669"/>
    <property type="project" value="UniProtKB-SubCell"/>
</dbReference>
<evidence type="ECO:0000313" key="12">
    <source>
        <dbReference type="EMBL" id="KAJ6700345.1"/>
    </source>
</evidence>
<dbReference type="InterPro" id="IPR017214">
    <property type="entry name" value="UCP037471"/>
</dbReference>
<evidence type="ECO:0000256" key="8">
    <source>
        <dbReference type="PIRSR" id="PIRSR037471-1"/>
    </source>
</evidence>
<accession>A0A9Q0Q5B6</accession>
<dbReference type="PROSITE" id="PS50836">
    <property type="entry name" value="DOMON"/>
    <property type="match status" value="1"/>
</dbReference>
<protein>
    <submittedName>
        <fullName evidence="12">CYTOCHROME B561 AND DOMON DOMAIN-CONTAINING PROTEIN</fullName>
    </submittedName>
</protein>
<evidence type="ECO:0000313" key="13">
    <source>
        <dbReference type="Proteomes" id="UP001151532"/>
    </source>
</evidence>
<dbReference type="PROSITE" id="PS50939">
    <property type="entry name" value="CYTOCHROME_B561"/>
    <property type="match status" value="1"/>
</dbReference>
<keyword evidence="7 9" id="KW-0472">Membrane</keyword>
<dbReference type="Proteomes" id="UP001151532">
    <property type="component" value="Chromosome 6"/>
</dbReference>
<sequence>MSMAFSSTAQSCKSYAFSSNKIFRACNDLPVLNSYLHWNYDSSSNKFQIAYRHAGITSSKWVAWAINPTSTSMAGSQALVAYQQNDGTMRAYTSPISSYQTSMQEGELSFDVSDLSATLANNELILFIPLAGLMSNPWGTLNLLSGESSSTGGSAKTTKRNIHGVLNAVSWGCQSIAYIVGVAGWATGLKLGSESAGIQYDAHRTIGIFLFCLATLQVFALLLRPKVDHKYRFYWNIYHHVVGYSVIILGIINIFKGFDILNPDEKWKNAYIGVIVALALNAVWLEGYTWYVVVKRKSSEAAVKMPRATNGSNGANGVGAPSCIFMEVRVRSDSFTGLSWEVSA</sequence>
<evidence type="ECO:0000256" key="5">
    <source>
        <dbReference type="ARBA" id="ARBA00022982"/>
    </source>
</evidence>
<feature type="binding site" description="axial binding residue" evidence="8">
    <location>
        <position position="163"/>
    </location>
    <ligand>
        <name>heme b</name>
        <dbReference type="ChEBI" id="CHEBI:60344"/>
        <label>1</label>
    </ligand>
    <ligandPart>
        <name>Fe</name>
        <dbReference type="ChEBI" id="CHEBI:18248"/>
    </ligandPart>
</feature>
<dbReference type="PANTHER" id="PTHR23130:SF167">
    <property type="entry name" value="CYTOCHROME B561 AND DOMON DOMAIN-CONTAINING PROTEIN"/>
    <property type="match status" value="1"/>
</dbReference>
<evidence type="ECO:0000256" key="3">
    <source>
        <dbReference type="ARBA" id="ARBA00022692"/>
    </source>
</evidence>
<keyword evidence="6 9" id="KW-1133">Transmembrane helix</keyword>
<evidence type="ECO:0000256" key="7">
    <source>
        <dbReference type="ARBA" id="ARBA00023136"/>
    </source>
</evidence>